<dbReference type="GO" id="GO:0016787">
    <property type="term" value="F:hydrolase activity"/>
    <property type="evidence" value="ECO:0007669"/>
    <property type="project" value="UniProtKB-KW"/>
</dbReference>
<dbReference type="Gene3D" id="1.10.530.10">
    <property type="match status" value="1"/>
</dbReference>
<reference evidence="3" key="1">
    <citation type="journal article" date="2019" name="Int. J. Syst. Evol. Microbiol.">
        <title>The Global Catalogue of Microorganisms (GCM) 10K type strain sequencing project: providing services to taxonomists for standard genome sequencing and annotation.</title>
        <authorList>
            <consortium name="The Broad Institute Genomics Platform"/>
            <consortium name="The Broad Institute Genome Sequencing Center for Infectious Disease"/>
            <person name="Wu L."/>
            <person name="Ma J."/>
        </authorList>
    </citation>
    <scope>NUCLEOTIDE SEQUENCE [LARGE SCALE GENOMIC DNA]</scope>
    <source>
        <strain evidence="3">CGMCC 1.15922</strain>
    </source>
</reference>
<comment type="caution">
    <text evidence="2">The sequence shown here is derived from an EMBL/GenBank/DDBJ whole genome shotgun (WGS) entry which is preliminary data.</text>
</comment>
<sequence length="278" mass="31813">MIKLRIVLLVILSFIFLYSLLYPFIQQDESEIDASKDSTISKEPVIEKEQPLHNVNLPDFSAIKNVKTKKRQFFNFIEPAVNKENNHIMSLRKQLLAIKSKVVNGETIEQNEFDFIQQLSKEYRVNAKETNKQINALLTKVDVIPKALVLVQAANESAWGTSRFARIGLNFFGVWCFTEGCGMVPNSRDEDADHEVAAYTSVKQAVKRYLHNINTNSAYSVFRNIRKNLRDNQQPLVPEVLATGLIPYSERGSDYVEEITDMLRHNQGYFVPEVGIID</sequence>
<dbReference type="InterPro" id="IPR053195">
    <property type="entry name" value="Bax-like"/>
</dbReference>
<evidence type="ECO:0000313" key="2">
    <source>
        <dbReference type="EMBL" id="GHF01148.1"/>
    </source>
</evidence>
<dbReference type="PANTHER" id="PTHR40572">
    <property type="entry name" value="PROTEIN BAX"/>
    <property type="match status" value="1"/>
</dbReference>
<gene>
    <name evidence="2" type="ORF">GCM10011501_33220</name>
</gene>
<keyword evidence="2" id="KW-0378">Hydrolase</keyword>
<keyword evidence="3" id="KW-1185">Reference proteome</keyword>
<evidence type="ECO:0000259" key="1">
    <source>
        <dbReference type="Pfam" id="PF01832"/>
    </source>
</evidence>
<evidence type="ECO:0000313" key="3">
    <source>
        <dbReference type="Proteomes" id="UP000626370"/>
    </source>
</evidence>
<accession>A0ABQ3J5M4</accession>
<dbReference type="Proteomes" id="UP000626370">
    <property type="component" value="Unassembled WGS sequence"/>
</dbReference>
<dbReference type="RefSeq" id="WP_189379391.1">
    <property type="nucleotide sequence ID" value="NZ_BNAH01000017.1"/>
</dbReference>
<feature type="domain" description="Mannosyl-glycoprotein endo-beta-N-acetylglucosamidase-like" evidence="1">
    <location>
        <begin position="134"/>
        <end position="266"/>
    </location>
</feature>
<organism evidence="2 3">
    <name type="scientific">Thalassotalea profundi</name>
    <dbReference type="NCBI Taxonomy" id="2036687"/>
    <lineage>
        <taxon>Bacteria</taxon>
        <taxon>Pseudomonadati</taxon>
        <taxon>Pseudomonadota</taxon>
        <taxon>Gammaproteobacteria</taxon>
        <taxon>Alteromonadales</taxon>
        <taxon>Colwelliaceae</taxon>
        <taxon>Thalassotalea</taxon>
    </lineage>
</organism>
<name>A0ABQ3J5M4_9GAMM</name>
<protein>
    <submittedName>
        <fullName evidence="2">Glycoside hydrolase family 73</fullName>
    </submittedName>
</protein>
<dbReference type="InterPro" id="IPR002901">
    <property type="entry name" value="MGlyc_endo_b_GlcNAc-like_dom"/>
</dbReference>
<dbReference type="Pfam" id="PF01832">
    <property type="entry name" value="Glucosaminidase"/>
    <property type="match status" value="1"/>
</dbReference>
<dbReference type="PANTHER" id="PTHR40572:SF1">
    <property type="entry name" value="PROTEIN BAX"/>
    <property type="match status" value="1"/>
</dbReference>
<proteinExistence type="predicted"/>
<dbReference type="EMBL" id="BNAH01000017">
    <property type="protein sequence ID" value="GHF01148.1"/>
    <property type="molecule type" value="Genomic_DNA"/>
</dbReference>